<protein>
    <submittedName>
        <fullName evidence="2">Alpha/beta fold hydrolase</fullName>
    </submittedName>
</protein>
<dbReference type="EMBL" id="JBHUFA010000004">
    <property type="protein sequence ID" value="MFD1696269.1"/>
    <property type="molecule type" value="Genomic_DNA"/>
</dbReference>
<dbReference type="Pfam" id="PF12697">
    <property type="entry name" value="Abhydrolase_6"/>
    <property type="match status" value="1"/>
</dbReference>
<feature type="domain" description="AB hydrolase-1" evidence="1">
    <location>
        <begin position="17"/>
        <end position="258"/>
    </location>
</feature>
<dbReference type="GO" id="GO:0016787">
    <property type="term" value="F:hydrolase activity"/>
    <property type="evidence" value="ECO:0007669"/>
    <property type="project" value="UniProtKB-KW"/>
</dbReference>
<gene>
    <name evidence="2" type="ORF">ACFSC7_12135</name>
</gene>
<keyword evidence="3" id="KW-1185">Reference proteome</keyword>
<dbReference type="PANTHER" id="PTHR43798">
    <property type="entry name" value="MONOACYLGLYCEROL LIPASE"/>
    <property type="match status" value="1"/>
</dbReference>
<dbReference type="Gene3D" id="3.40.50.1820">
    <property type="entry name" value="alpha/beta hydrolase"/>
    <property type="match status" value="1"/>
</dbReference>
<dbReference type="Proteomes" id="UP001597327">
    <property type="component" value="Unassembled WGS sequence"/>
</dbReference>
<dbReference type="InterPro" id="IPR029058">
    <property type="entry name" value="AB_hydrolase_fold"/>
</dbReference>
<evidence type="ECO:0000313" key="2">
    <source>
        <dbReference type="EMBL" id="MFD1696269.1"/>
    </source>
</evidence>
<accession>A0ABW4JX66</accession>
<dbReference type="SUPFAM" id="SSF53474">
    <property type="entry name" value="alpha/beta-Hydrolases"/>
    <property type="match status" value="1"/>
</dbReference>
<proteinExistence type="predicted"/>
<organism evidence="2 3">
    <name type="scientific">Roseibium aestuarii</name>
    <dbReference type="NCBI Taxonomy" id="2600299"/>
    <lineage>
        <taxon>Bacteria</taxon>
        <taxon>Pseudomonadati</taxon>
        <taxon>Pseudomonadota</taxon>
        <taxon>Alphaproteobacteria</taxon>
        <taxon>Hyphomicrobiales</taxon>
        <taxon>Stappiaceae</taxon>
        <taxon>Roseibium</taxon>
    </lineage>
</organism>
<evidence type="ECO:0000313" key="3">
    <source>
        <dbReference type="Proteomes" id="UP001597327"/>
    </source>
</evidence>
<name>A0ABW4JX66_9HYPH</name>
<dbReference type="RefSeq" id="WP_149892833.1">
    <property type="nucleotide sequence ID" value="NZ_JBHUFA010000004.1"/>
</dbReference>
<dbReference type="InterPro" id="IPR050266">
    <property type="entry name" value="AB_hydrolase_sf"/>
</dbReference>
<keyword evidence="2" id="KW-0378">Hydrolase</keyword>
<dbReference type="InterPro" id="IPR000073">
    <property type="entry name" value="AB_hydrolase_1"/>
</dbReference>
<comment type="caution">
    <text evidence="2">The sequence shown here is derived from an EMBL/GenBank/DDBJ whole genome shotgun (WGS) entry which is preliminary data.</text>
</comment>
<sequence>MTSGGLYLQQGGEGDPVLLLHGWSCHGGFFAGQVEALEGSHQVLVPDLPGHGRTGAFDGDLSIEAAADGVAELLDRGGHSNVTLCGWSMGAHVAYSLAQRHGTARIARIIAIDMTPKVLNGPDWALGSGGDLDAARNALVLDGMTRDWAVMAPRIAHRIFARDSGTDPELLAHTNAEIAGADPALLKPMWASLTAQDFRDFLSRDLDVPLHLCFGAQSQLYGPEVAAWHRAHVAGVDIRLFERSGHAPHLEERDAFNAWLLGLLG</sequence>
<evidence type="ECO:0000259" key="1">
    <source>
        <dbReference type="Pfam" id="PF12697"/>
    </source>
</evidence>
<reference evidence="3" key="1">
    <citation type="journal article" date="2019" name="Int. J. Syst. Evol. Microbiol.">
        <title>The Global Catalogue of Microorganisms (GCM) 10K type strain sequencing project: providing services to taxonomists for standard genome sequencing and annotation.</title>
        <authorList>
            <consortium name="The Broad Institute Genomics Platform"/>
            <consortium name="The Broad Institute Genome Sequencing Center for Infectious Disease"/>
            <person name="Wu L."/>
            <person name="Ma J."/>
        </authorList>
    </citation>
    <scope>NUCLEOTIDE SEQUENCE [LARGE SCALE GENOMIC DNA]</scope>
    <source>
        <strain evidence="3">JCM 3369</strain>
    </source>
</reference>